<evidence type="ECO:0000313" key="4">
    <source>
        <dbReference type="Proteomes" id="UP000256845"/>
    </source>
</evidence>
<dbReference type="CDD" id="cd00293">
    <property type="entry name" value="USP-like"/>
    <property type="match status" value="1"/>
</dbReference>
<dbReference type="RefSeq" id="WP_115937146.1">
    <property type="nucleotide sequence ID" value="NZ_QRDW01000005.1"/>
</dbReference>
<keyword evidence="4" id="KW-1185">Reference proteome</keyword>
<comment type="similarity">
    <text evidence="1">Belongs to the universal stress protein A family.</text>
</comment>
<protein>
    <submittedName>
        <fullName evidence="3">Nucleotide-binding universal stress UspA family protein</fullName>
    </submittedName>
</protein>
<dbReference type="Gene3D" id="3.40.50.620">
    <property type="entry name" value="HUPs"/>
    <property type="match status" value="1"/>
</dbReference>
<dbReference type="InterPro" id="IPR006015">
    <property type="entry name" value="Universal_stress_UspA"/>
</dbReference>
<dbReference type="PANTHER" id="PTHR46268:SF6">
    <property type="entry name" value="UNIVERSAL STRESS PROTEIN UP12"/>
    <property type="match status" value="1"/>
</dbReference>
<feature type="domain" description="UspA" evidence="2">
    <location>
        <begin position="1"/>
        <end position="173"/>
    </location>
</feature>
<dbReference type="EMBL" id="QRDW01000005">
    <property type="protein sequence ID" value="RED49915.1"/>
    <property type="molecule type" value="Genomic_DNA"/>
</dbReference>
<dbReference type="SUPFAM" id="SSF52402">
    <property type="entry name" value="Adenine nucleotide alpha hydrolases-like"/>
    <property type="match status" value="1"/>
</dbReference>
<proteinExistence type="inferred from homology"/>
<organism evidence="3 4">
    <name type="scientific">Aestuariispira insulae</name>
    <dbReference type="NCBI Taxonomy" id="1461337"/>
    <lineage>
        <taxon>Bacteria</taxon>
        <taxon>Pseudomonadati</taxon>
        <taxon>Pseudomonadota</taxon>
        <taxon>Alphaproteobacteria</taxon>
        <taxon>Rhodospirillales</taxon>
        <taxon>Kiloniellaceae</taxon>
        <taxon>Aestuariispira</taxon>
    </lineage>
</organism>
<evidence type="ECO:0000259" key="2">
    <source>
        <dbReference type="Pfam" id="PF00582"/>
    </source>
</evidence>
<dbReference type="InterPro" id="IPR014729">
    <property type="entry name" value="Rossmann-like_a/b/a_fold"/>
</dbReference>
<dbReference type="Pfam" id="PF00582">
    <property type="entry name" value="Usp"/>
    <property type="match status" value="1"/>
</dbReference>
<dbReference type="Proteomes" id="UP000256845">
    <property type="component" value="Unassembled WGS sequence"/>
</dbReference>
<gene>
    <name evidence="3" type="ORF">DFP90_105288</name>
</gene>
<sequence>MFKNILVATDGSVQAQKALETASDLAARYEAKLTIIHVMLFGEQPKALRHMAEVEHLSKLPVSTAISGDSLTAAVRADGEIADHRLDHEALHMLSERILEAAVRTAEKSGVANIATHSTDGDAASRILAYASQVDADLIVMGSRGLGRLKTLLVGSVSQKVSQMAECACMTVR</sequence>
<dbReference type="OrthoDB" id="5564966at2"/>
<evidence type="ECO:0000313" key="3">
    <source>
        <dbReference type="EMBL" id="RED49915.1"/>
    </source>
</evidence>
<comment type="caution">
    <text evidence="3">The sequence shown here is derived from an EMBL/GenBank/DDBJ whole genome shotgun (WGS) entry which is preliminary data.</text>
</comment>
<dbReference type="AlphaFoldDB" id="A0A3D9HKH0"/>
<evidence type="ECO:0000256" key="1">
    <source>
        <dbReference type="ARBA" id="ARBA00008791"/>
    </source>
</evidence>
<reference evidence="3 4" key="1">
    <citation type="submission" date="2018-07" db="EMBL/GenBank/DDBJ databases">
        <title>Genomic Encyclopedia of Type Strains, Phase III (KMG-III): the genomes of soil and plant-associated and newly described type strains.</title>
        <authorList>
            <person name="Whitman W."/>
        </authorList>
    </citation>
    <scope>NUCLEOTIDE SEQUENCE [LARGE SCALE GENOMIC DNA]</scope>
    <source>
        <strain evidence="3 4">CECT 8488</strain>
    </source>
</reference>
<accession>A0A3D9HKH0</accession>
<name>A0A3D9HKH0_9PROT</name>
<dbReference type="PANTHER" id="PTHR46268">
    <property type="entry name" value="STRESS RESPONSE PROTEIN NHAX"/>
    <property type="match status" value="1"/>
</dbReference>
<dbReference type="PRINTS" id="PR01438">
    <property type="entry name" value="UNVRSLSTRESS"/>
</dbReference>
<dbReference type="InterPro" id="IPR006016">
    <property type="entry name" value="UspA"/>
</dbReference>